<dbReference type="PANTHER" id="PTHR10900">
    <property type="entry name" value="PERIOSTIN-RELATED"/>
    <property type="match status" value="1"/>
</dbReference>
<evidence type="ECO:0000259" key="3">
    <source>
        <dbReference type="PROSITE" id="PS50213"/>
    </source>
</evidence>
<dbReference type="RefSeq" id="WP_107930119.1">
    <property type="nucleotide sequence ID" value="NZ_PZZN01000001.1"/>
</dbReference>
<dbReference type="Gene3D" id="2.30.180.10">
    <property type="entry name" value="FAS1 domain"/>
    <property type="match status" value="1"/>
</dbReference>
<evidence type="ECO:0000313" key="4">
    <source>
        <dbReference type="EMBL" id="PTM47173.1"/>
    </source>
</evidence>
<dbReference type="InterPro" id="IPR036378">
    <property type="entry name" value="FAS1_dom_sf"/>
</dbReference>
<name>A0A2T4YTN2_9SPHN</name>
<accession>A0A2T4YTN2</accession>
<feature type="signal peptide" evidence="2">
    <location>
        <begin position="1"/>
        <end position="22"/>
    </location>
</feature>
<evidence type="ECO:0000256" key="2">
    <source>
        <dbReference type="SAM" id="SignalP"/>
    </source>
</evidence>
<dbReference type="SMART" id="SM00554">
    <property type="entry name" value="FAS1"/>
    <property type="match status" value="1"/>
</dbReference>
<feature type="region of interest" description="Disordered" evidence="1">
    <location>
        <begin position="28"/>
        <end position="48"/>
    </location>
</feature>
<dbReference type="AlphaFoldDB" id="A0A2T4YTN2"/>
<dbReference type="Proteomes" id="UP000240996">
    <property type="component" value="Unassembled WGS sequence"/>
</dbReference>
<organism evidence="4 5">
    <name type="scientific">Sphingomonas aerolata</name>
    <dbReference type="NCBI Taxonomy" id="185951"/>
    <lineage>
        <taxon>Bacteria</taxon>
        <taxon>Pseudomonadati</taxon>
        <taxon>Pseudomonadota</taxon>
        <taxon>Alphaproteobacteria</taxon>
        <taxon>Sphingomonadales</taxon>
        <taxon>Sphingomonadaceae</taxon>
        <taxon>Sphingomonas</taxon>
    </lineage>
</organism>
<dbReference type="PANTHER" id="PTHR10900:SF77">
    <property type="entry name" value="FI19380P1"/>
    <property type="match status" value="1"/>
</dbReference>
<dbReference type="InterPro" id="IPR050904">
    <property type="entry name" value="Adhesion/Biosynth-related"/>
</dbReference>
<dbReference type="PROSITE" id="PS51257">
    <property type="entry name" value="PROKAR_LIPOPROTEIN"/>
    <property type="match status" value="1"/>
</dbReference>
<dbReference type="SUPFAM" id="SSF82153">
    <property type="entry name" value="FAS1 domain"/>
    <property type="match status" value="1"/>
</dbReference>
<reference evidence="4 5" key="1">
    <citation type="submission" date="2018-04" db="EMBL/GenBank/DDBJ databases">
        <title>Genomic Encyclopedia of Type Strains, Phase III (KMG-III): the genomes of soil and plant-associated and newly described type strains.</title>
        <authorList>
            <person name="Whitman W."/>
        </authorList>
    </citation>
    <scope>NUCLEOTIDE SEQUENCE [LARGE SCALE GENOMIC DNA]</scope>
    <source>
        <strain evidence="4 5">NW12</strain>
    </source>
</reference>
<dbReference type="PROSITE" id="PS50213">
    <property type="entry name" value="FAS1"/>
    <property type="match status" value="1"/>
</dbReference>
<feature type="chain" id="PRO_5015730124" evidence="2">
    <location>
        <begin position="23"/>
        <end position="215"/>
    </location>
</feature>
<protein>
    <submittedName>
        <fullName evidence="4">Putative surface protein with fasciclin (FAS1) repeats</fullName>
    </submittedName>
</protein>
<dbReference type="Pfam" id="PF02469">
    <property type="entry name" value="Fasciclin"/>
    <property type="match status" value="1"/>
</dbReference>
<dbReference type="GO" id="GO:0005615">
    <property type="term" value="C:extracellular space"/>
    <property type="evidence" value="ECO:0007669"/>
    <property type="project" value="TreeGrafter"/>
</dbReference>
<evidence type="ECO:0000256" key="1">
    <source>
        <dbReference type="SAM" id="MobiDB-lite"/>
    </source>
</evidence>
<keyword evidence="2" id="KW-0732">Signal</keyword>
<dbReference type="InterPro" id="IPR000782">
    <property type="entry name" value="FAS1_domain"/>
</dbReference>
<sequence length="215" mass="21416">MSNMRPLYIGLGTTGLVALALAACSSGNSDLGTPTAPPPANPALSTPNGPIAVANPTVGGVPMIATRTIVDNASAAPNLATLVTALKAADLTATLSGTGPFTVFAPTDAAFGRLVPGMVQTLLKPENKASLAKVLTYHVVPGDITAADLKARVAAGGGTAALTTVEGDAITVTLVGDIIALTDVNGNKSYIETADVRQSNGIVHVVNGVIVPRLS</sequence>
<feature type="domain" description="FAS1" evidence="3">
    <location>
        <begin position="66"/>
        <end position="210"/>
    </location>
</feature>
<comment type="caution">
    <text evidence="4">The sequence shown here is derived from an EMBL/GenBank/DDBJ whole genome shotgun (WGS) entry which is preliminary data.</text>
</comment>
<gene>
    <name evidence="4" type="ORF">C8J24_0556</name>
</gene>
<proteinExistence type="predicted"/>
<dbReference type="FunFam" id="2.30.180.10:FF:000032">
    <property type="entry name" value="Fasciclin domain-containing protein, putative"/>
    <property type="match status" value="1"/>
</dbReference>
<keyword evidence="5" id="KW-1185">Reference proteome</keyword>
<evidence type="ECO:0000313" key="5">
    <source>
        <dbReference type="Proteomes" id="UP000240996"/>
    </source>
</evidence>
<dbReference type="EMBL" id="PZZN01000001">
    <property type="protein sequence ID" value="PTM47173.1"/>
    <property type="molecule type" value="Genomic_DNA"/>
</dbReference>